<name>A0A380T9X1_9ZZZZ</name>
<dbReference type="AlphaFoldDB" id="A0A380T9X1"/>
<accession>A0A380T9X1</accession>
<evidence type="ECO:0008006" key="2">
    <source>
        <dbReference type="Google" id="ProtNLM"/>
    </source>
</evidence>
<sequence length="98" mass="10801">MASHLLADGLLTAARRALLVGYCTAVARAIRAEETLLREGRYYETETNRGSVMRRRHPAAQDSEQAWCAVRKFARQLGLATQNPDDLGAGGGRRAIFK</sequence>
<organism evidence="1">
    <name type="scientific">metagenome</name>
    <dbReference type="NCBI Taxonomy" id="256318"/>
    <lineage>
        <taxon>unclassified sequences</taxon>
        <taxon>metagenomes</taxon>
    </lineage>
</organism>
<dbReference type="InterPro" id="IPR006448">
    <property type="entry name" value="Phage_term_ssu_P27"/>
</dbReference>
<dbReference type="Pfam" id="PF05119">
    <property type="entry name" value="Terminase_4"/>
    <property type="match status" value="1"/>
</dbReference>
<evidence type="ECO:0000313" key="1">
    <source>
        <dbReference type="EMBL" id="SUS03628.1"/>
    </source>
</evidence>
<gene>
    <name evidence="1" type="ORF">DF3PB_1040004</name>
</gene>
<protein>
    <recommendedName>
        <fullName evidence="2">Phage terminase, small subunit</fullName>
    </recommendedName>
</protein>
<proteinExistence type="predicted"/>
<dbReference type="EMBL" id="UIDG01000007">
    <property type="protein sequence ID" value="SUS03628.1"/>
    <property type="molecule type" value="Genomic_DNA"/>
</dbReference>
<reference evidence="1" key="1">
    <citation type="submission" date="2018-07" db="EMBL/GenBank/DDBJ databases">
        <authorList>
            <person name="Quirk P.G."/>
            <person name="Krulwich T.A."/>
        </authorList>
    </citation>
    <scope>NUCLEOTIDE SEQUENCE</scope>
</reference>